<sequence>MLPILRTLRRAGRPLLAAGLALPLWACAACSRDIIVPVAPTGYSVIIAGDTVSGAFPDMLRELGEKMGCKFLFPVVPRARLASMFLQSGEADLMLPASRSAERDQLAIFVPMMTLKMALISLKQKQVRPASVGELLARRQWNGIVVRSYVFGDEYNALVRGLDAQNRIFYANSLATVARMLQVGRGDFTIVAPSVFLTSLSEDPALASLRDKLEYTTLDGLPPTESGAYISKRSLSAADQAELYALLERARKGVLWKSFQKYYPADLLQYFVLQH</sequence>
<keyword evidence="1" id="KW-0732">Signal</keyword>
<dbReference type="Gene3D" id="3.40.190.10">
    <property type="entry name" value="Periplasmic binding protein-like II"/>
    <property type="match status" value="2"/>
</dbReference>
<dbReference type="EMBL" id="JAQQXR010000016">
    <property type="protein sequence ID" value="MDC8760676.1"/>
    <property type="molecule type" value="Genomic_DNA"/>
</dbReference>
<proteinExistence type="predicted"/>
<keyword evidence="3" id="KW-1185">Reference proteome</keyword>
<feature type="signal peptide" evidence="1">
    <location>
        <begin position="1"/>
        <end position="28"/>
    </location>
</feature>
<comment type="caution">
    <text evidence="2">The sequence shown here is derived from an EMBL/GenBank/DDBJ whole genome shotgun (WGS) entry which is preliminary data.</text>
</comment>
<reference evidence="2 3" key="1">
    <citation type="submission" date="2022-10" db="EMBL/GenBank/DDBJ databases">
        <title>Janthinobacterium sp. hw3 Genome sequencing.</title>
        <authorList>
            <person name="Park S."/>
        </authorList>
    </citation>
    <scope>NUCLEOTIDE SEQUENCE [LARGE SCALE GENOMIC DNA]</scope>
    <source>
        <strain evidence="3">hw3</strain>
    </source>
</reference>
<dbReference type="PANTHER" id="PTHR35936:SF25">
    <property type="entry name" value="ABC TRANSPORTER SUBSTRATE-BINDING PROTEIN"/>
    <property type="match status" value="1"/>
</dbReference>
<evidence type="ECO:0000256" key="1">
    <source>
        <dbReference type="SAM" id="SignalP"/>
    </source>
</evidence>
<accession>A0ABT5K9C6</accession>
<dbReference type="RefSeq" id="WP_273674607.1">
    <property type="nucleotide sequence ID" value="NZ_JAQQXR010000016.1"/>
</dbReference>
<feature type="chain" id="PRO_5047137551" evidence="1">
    <location>
        <begin position="29"/>
        <end position="275"/>
    </location>
</feature>
<protein>
    <submittedName>
        <fullName evidence="2">Transporter substrate-binding domain-containing protein</fullName>
    </submittedName>
</protein>
<gene>
    <name evidence="2" type="ORF">OIK44_24115</name>
</gene>
<evidence type="ECO:0000313" key="3">
    <source>
        <dbReference type="Proteomes" id="UP001221208"/>
    </source>
</evidence>
<organism evidence="2 3">
    <name type="scientific">Janthinobacterium fluminis</name>
    <dbReference type="NCBI Taxonomy" id="2987524"/>
    <lineage>
        <taxon>Bacteria</taxon>
        <taxon>Pseudomonadati</taxon>
        <taxon>Pseudomonadota</taxon>
        <taxon>Betaproteobacteria</taxon>
        <taxon>Burkholderiales</taxon>
        <taxon>Oxalobacteraceae</taxon>
        <taxon>Janthinobacterium</taxon>
    </lineage>
</organism>
<dbReference type="Proteomes" id="UP001221208">
    <property type="component" value="Unassembled WGS sequence"/>
</dbReference>
<name>A0ABT5K9C6_9BURK</name>
<dbReference type="PANTHER" id="PTHR35936">
    <property type="entry name" value="MEMBRANE-BOUND LYTIC MUREIN TRANSGLYCOSYLASE F"/>
    <property type="match status" value="1"/>
</dbReference>
<evidence type="ECO:0000313" key="2">
    <source>
        <dbReference type="EMBL" id="MDC8760676.1"/>
    </source>
</evidence>
<dbReference type="SUPFAM" id="SSF53850">
    <property type="entry name" value="Periplasmic binding protein-like II"/>
    <property type="match status" value="1"/>
</dbReference>